<keyword evidence="1" id="KW-1133">Transmembrane helix</keyword>
<dbReference type="AlphaFoldDB" id="A0A1E2SJT6"/>
<dbReference type="EMBL" id="LNZG01000023">
    <property type="protein sequence ID" value="ODA90023.1"/>
    <property type="molecule type" value="Genomic_DNA"/>
</dbReference>
<feature type="transmembrane region" description="Helical" evidence="1">
    <location>
        <begin position="42"/>
        <end position="64"/>
    </location>
</feature>
<evidence type="ECO:0000313" key="2">
    <source>
        <dbReference type="EMBL" id="ODA90023.1"/>
    </source>
</evidence>
<evidence type="ECO:0000313" key="3">
    <source>
        <dbReference type="Proteomes" id="UP000094426"/>
    </source>
</evidence>
<name>A0A1E2SJT6_LEIXY</name>
<organism evidence="2 3">
    <name type="scientific">Leifsonia xyli subsp. xyli</name>
    <dbReference type="NCBI Taxonomy" id="59736"/>
    <lineage>
        <taxon>Bacteria</taxon>
        <taxon>Bacillati</taxon>
        <taxon>Actinomycetota</taxon>
        <taxon>Actinomycetes</taxon>
        <taxon>Micrococcales</taxon>
        <taxon>Microbacteriaceae</taxon>
        <taxon>Leifsonia</taxon>
    </lineage>
</organism>
<feature type="transmembrane region" description="Helical" evidence="1">
    <location>
        <begin position="186"/>
        <end position="205"/>
    </location>
</feature>
<feature type="transmembrane region" description="Helical" evidence="1">
    <location>
        <begin position="145"/>
        <end position="166"/>
    </location>
</feature>
<proteinExistence type="predicted"/>
<sequence>MTGTPQKKLSIVKRVALFTMIGTYSISAGGAILAIFAGADWWLIGTASILGTFSLVVLGSLTVASMRYGRFLGFAAIASALAATLTTLGLIWGIGQAPSPFGGESLTLRVFVNVTICTWVYASCLMFSCLAVAAAASAGRVSRALAMSATGLNVLVSVLFTISYFVAVGGGYHSVTLLEGLWKSTLALSILGSLAVVVCLTVSLIQKTTKRLTVSLPPLSP</sequence>
<feature type="transmembrane region" description="Helical" evidence="1">
    <location>
        <begin position="71"/>
        <end position="94"/>
    </location>
</feature>
<feature type="transmembrane region" description="Helical" evidence="1">
    <location>
        <begin position="106"/>
        <end position="133"/>
    </location>
</feature>
<dbReference type="RefSeq" id="WP_041767888.1">
    <property type="nucleotide sequence ID" value="NZ_LNZG01000023.1"/>
</dbReference>
<comment type="caution">
    <text evidence="2">The sequence shown here is derived from an EMBL/GenBank/DDBJ whole genome shotgun (WGS) entry which is preliminary data.</text>
</comment>
<protein>
    <submittedName>
        <fullName evidence="2">Uncharacterized protein</fullName>
    </submittedName>
</protein>
<keyword evidence="1" id="KW-0812">Transmembrane</keyword>
<keyword evidence="1" id="KW-0472">Membrane</keyword>
<dbReference type="Proteomes" id="UP000094426">
    <property type="component" value="Unassembled WGS sequence"/>
</dbReference>
<reference evidence="2 3" key="1">
    <citation type="submission" date="2015-11" db="EMBL/GenBank/DDBJ databases">
        <authorList>
            <person name="Zhang Y."/>
            <person name="Guo Z."/>
        </authorList>
    </citation>
    <scope>NUCLEOTIDE SEQUENCE [LARGE SCALE GENOMIC DNA]</scope>
    <source>
        <strain evidence="3">gdw1</strain>
    </source>
</reference>
<gene>
    <name evidence="2" type="ORF">ATY41_03025</name>
</gene>
<accession>A0A1E2SJT6</accession>
<feature type="transmembrane region" description="Helical" evidence="1">
    <location>
        <begin position="15"/>
        <end position="36"/>
    </location>
</feature>
<evidence type="ECO:0000256" key="1">
    <source>
        <dbReference type="SAM" id="Phobius"/>
    </source>
</evidence>